<keyword evidence="3" id="KW-1185">Reference proteome</keyword>
<gene>
    <name evidence="2" type="ORF">ACFPQA_16260</name>
</gene>
<proteinExistence type="predicted"/>
<dbReference type="EMBL" id="JBHSNL010000006">
    <property type="protein sequence ID" value="MFC5546620.1"/>
    <property type="molecule type" value="Genomic_DNA"/>
</dbReference>
<sequence length="74" mass="7917">MIRKAINNVFLKLLSNLNARSASVASKQRGASALEYLVLAGALVAIMVFAFSNDTIRQTVSDIFSGLFDSVPSP</sequence>
<protein>
    <submittedName>
        <fullName evidence="2">Flp family type IVb pilin</fullName>
    </submittedName>
</protein>
<evidence type="ECO:0000313" key="3">
    <source>
        <dbReference type="Proteomes" id="UP001596055"/>
    </source>
</evidence>
<keyword evidence="1" id="KW-1133">Transmembrane helix</keyword>
<comment type="caution">
    <text evidence="2">The sequence shown here is derived from an EMBL/GenBank/DDBJ whole genome shotgun (WGS) entry which is preliminary data.</text>
</comment>
<accession>A0ABW0RSJ0</accession>
<organism evidence="2 3">
    <name type="scientific">Marinobacter koreensis</name>
    <dbReference type="NCBI Taxonomy" id="335974"/>
    <lineage>
        <taxon>Bacteria</taxon>
        <taxon>Pseudomonadati</taxon>
        <taxon>Pseudomonadota</taxon>
        <taxon>Gammaproteobacteria</taxon>
        <taxon>Pseudomonadales</taxon>
        <taxon>Marinobacteraceae</taxon>
        <taxon>Marinobacter</taxon>
    </lineage>
</organism>
<evidence type="ECO:0000313" key="2">
    <source>
        <dbReference type="EMBL" id="MFC5546620.1"/>
    </source>
</evidence>
<dbReference type="RefSeq" id="WP_248158816.1">
    <property type="nucleotide sequence ID" value="NZ_JAKZAJ010000004.1"/>
</dbReference>
<dbReference type="Proteomes" id="UP001596055">
    <property type="component" value="Unassembled WGS sequence"/>
</dbReference>
<feature type="transmembrane region" description="Helical" evidence="1">
    <location>
        <begin position="33"/>
        <end position="51"/>
    </location>
</feature>
<keyword evidence="1" id="KW-0472">Membrane</keyword>
<keyword evidence="1" id="KW-0812">Transmembrane</keyword>
<reference evidence="3" key="1">
    <citation type="journal article" date="2019" name="Int. J. Syst. Evol. Microbiol.">
        <title>The Global Catalogue of Microorganisms (GCM) 10K type strain sequencing project: providing services to taxonomists for standard genome sequencing and annotation.</title>
        <authorList>
            <consortium name="The Broad Institute Genomics Platform"/>
            <consortium name="The Broad Institute Genome Sequencing Center for Infectious Disease"/>
            <person name="Wu L."/>
            <person name="Ma J."/>
        </authorList>
    </citation>
    <scope>NUCLEOTIDE SEQUENCE [LARGE SCALE GENOMIC DNA]</scope>
    <source>
        <strain evidence="3">CGMCC 4.1799</strain>
    </source>
</reference>
<evidence type="ECO:0000256" key="1">
    <source>
        <dbReference type="SAM" id="Phobius"/>
    </source>
</evidence>
<name>A0ABW0RSJ0_9GAMM</name>